<evidence type="ECO:0000256" key="4">
    <source>
        <dbReference type="ARBA" id="ARBA00022989"/>
    </source>
</evidence>
<feature type="transmembrane region" description="Helical" evidence="6">
    <location>
        <begin position="164"/>
        <end position="188"/>
    </location>
</feature>
<keyword evidence="3 6" id="KW-0812">Transmembrane</keyword>
<feature type="transmembrane region" description="Helical" evidence="6">
    <location>
        <begin position="45"/>
        <end position="68"/>
    </location>
</feature>
<evidence type="ECO:0000313" key="8">
    <source>
        <dbReference type="EMBL" id="KWT70378.1"/>
    </source>
</evidence>
<evidence type="ECO:0000256" key="6">
    <source>
        <dbReference type="SAM" id="Phobius"/>
    </source>
</evidence>
<keyword evidence="2" id="KW-1003">Cell membrane</keyword>
<evidence type="ECO:0000256" key="1">
    <source>
        <dbReference type="ARBA" id="ARBA00004651"/>
    </source>
</evidence>
<dbReference type="STRING" id="121290.APY04_1055"/>
<dbReference type="GO" id="GO:0020037">
    <property type="term" value="F:heme binding"/>
    <property type="evidence" value="ECO:0007669"/>
    <property type="project" value="TreeGrafter"/>
</dbReference>
<dbReference type="Pfam" id="PF01292">
    <property type="entry name" value="Ni_hydr_CYTB"/>
    <property type="match status" value="1"/>
</dbReference>
<feature type="transmembrane region" description="Helical" evidence="6">
    <location>
        <begin position="122"/>
        <end position="144"/>
    </location>
</feature>
<evidence type="ECO:0000313" key="9">
    <source>
        <dbReference type="Proteomes" id="UP000059074"/>
    </source>
</evidence>
<keyword evidence="4 6" id="KW-1133">Transmembrane helix</keyword>
<dbReference type="PANTHER" id="PTHR30485:SF0">
    <property type="entry name" value="NI_FE-HYDROGENASE 1 B-TYPE CYTOCHROME SUBUNIT-RELATED"/>
    <property type="match status" value="1"/>
</dbReference>
<sequence length="195" mass="21489">MTPLWLRLWHWTMAVLFTVLVVTGVVLTHSTSTFALINYALADTLHQVLGIAFSALFVVFLLVAGVTGHWRRYQRQWKGLLSRIVKFGGYVINGVPVKGNGGGEAPPRIEVSRGLLILVQNFLSIFSIAVLSPLLAITGLALLFPEYAPEKMAGLGGVWPFAIAHYWVGLLGVLFLLFHAYIATIAGFRRMIKGR</sequence>
<dbReference type="AlphaFoldDB" id="A0A125NVN9"/>
<evidence type="ECO:0000259" key="7">
    <source>
        <dbReference type="Pfam" id="PF01292"/>
    </source>
</evidence>
<dbReference type="InterPro" id="IPR011577">
    <property type="entry name" value="Cyt_b561_bac/Ni-Hgenase"/>
</dbReference>
<dbReference type="PANTHER" id="PTHR30485">
    <property type="entry name" value="NI/FE-HYDROGENASE 1 B-TYPE CYTOCHROME SUBUNIT"/>
    <property type="match status" value="1"/>
</dbReference>
<evidence type="ECO:0000256" key="2">
    <source>
        <dbReference type="ARBA" id="ARBA00022475"/>
    </source>
</evidence>
<dbReference type="EMBL" id="LMTR01000032">
    <property type="protein sequence ID" value="KWT70378.1"/>
    <property type="molecule type" value="Genomic_DNA"/>
</dbReference>
<evidence type="ECO:0000256" key="3">
    <source>
        <dbReference type="ARBA" id="ARBA00022692"/>
    </source>
</evidence>
<dbReference type="SUPFAM" id="SSF81342">
    <property type="entry name" value="Transmembrane di-heme cytochromes"/>
    <property type="match status" value="1"/>
</dbReference>
<dbReference type="GO" id="GO:0022904">
    <property type="term" value="P:respiratory electron transport chain"/>
    <property type="evidence" value="ECO:0007669"/>
    <property type="project" value="InterPro"/>
</dbReference>
<dbReference type="GO" id="GO:0005886">
    <property type="term" value="C:plasma membrane"/>
    <property type="evidence" value="ECO:0007669"/>
    <property type="project" value="UniProtKB-SubCell"/>
</dbReference>
<gene>
    <name evidence="8" type="ORF">APY04_1055</name>
</gene>
<accession>A0A125NVN9</accession>
<proteinExistence type="predicted"/>
<feature type="domain" description="Cytochrome b561 bacterial/Ni-hydrogenase" evidence="7">
    <location>
        <begin position="3"/>
        <end position="191"/>
    </location>
</feature>
<evidence type="ECO:0000256" key="5">
    <source>
        <dbReference type="ARBA" id="ARBA00023136"/>
    </source>
</evidence>
<dbReference type="Proteomes" id="UP000059074">
    <property type="component" value="Unassembled WGS sequence"/>
</dbReference>
<comment type="subcellular location">
    <subcellularLocation>
        <location evidence="1">Cell membrane</location>
        <topology evidence="1">Multi-pass membrane protein</topology>
    </subcellularLocation>
</comment>
<protein>
    <submittedName>
        <fullName evidence="8">Thiosulfate reductase cytochrome B subunit</fullName>
    </submittedName>
</protein>
<dbReference type="OrthoDB" id="9781740at2"/>
<dbReference type="RefSeq" id="WP_068460346.1">
    <property type="nucleotide sequence ID" value="NZ_LMTR01000032.1"/>
</dbReference>
<reference evidence="8 9" key="1">
    <citation type="submission" date="2015-10" db="EMBL/GenBank/DDBJ databases">
        <title>Transcriptomic analysis of a linuron degrading triple-species bacterial consortium.</title>
        <authorList>
            <person name="Albers P."/>
        </authorList>
    </citation>
    <scope>NUCLEOTIDE SEQUENCE [LARGE SCALE GENOMIC DNA]</scope>
    <source>
        <strain evidence="8 9">WDL6</strain>
    </source>
</reference>
<organism evidence="8 9">
    <name type="scientific">Hyphomicrobium sulfonivorans</name>
    <dbReference type="NCBI Taxonomy" id="121290"/>
    <lineage>
        <taxon>Bacteria</taxon>
        <taxon>Pseudomonadati</taxon>
        <taxon>Pseudomonadota</taxon>
        <taxon>Alphaproteobacteria</taxon>
        <taxon>Hyphomicrobiales</taxon>
        <taxon>Hyphomicrobiaceae</taxon>
        <taxon>Hyphomicrobium</taxon>
    </lineage>
</organism>
<keyword evidence="9" id="KW-1185">Reference proteome</keyword>
<keyword evidence="5 6" id="KW-0472">Membrane</keyword>
<dbReference type="GO" id="GO:0009055">
    <property type="term" value="F:electron transfer activity"/>
    <property type="evidence" value="ECO:0007669"/>
    <property type="project" value="InterPro"/>
</dbReference>
<dbReference type="InterPro" id="IPR051542">
    <property type="entry name" value="Hydrogenase_cytochrome"/>
</dbReference>
<dbReference type="PATRIC" id="fig|121290.4.peg.933"/>
<dbReference type="Gene3D" id="1.20.950.20">
    <property type="entry name" value="Transmembrane di-heme cytochromes, Chain C"/>
    <property type="match status" value="1"/>
</dbReference>
<name>A0A125NVN9_HYPSL</name>
<dbReference type="InterPro" id="IPR016174">
    <property type="entry name" value="Di-haem_cyt_TM"/>
</dbReference>
<comment type="caution">
    <text evidence="8">The sequence shown here is derived from an EMBL/GenBank/DDBJ whole genome shotgun (WGS) entry which is preliminary data.</text>
</comment>